<evidence type="ECO:0000256" key="1">
    <source>
        <dbReference type="SAM" id="Phobius"/>
    </source>
</evidence>
<keyword evidence="1" id="KW-0472">Membrane</keyword>
<protein>
    <submittedName>
        <fullName evidence="2">DUF748 domain-containing protein</fullName>
    </submittedName>
</protein>
<organism evidence="2 3">
    <name type="scientific">Marinobacter salinisoli</name>
    <dbReference type="NCBI Taxonomy" id="2769486"/>
    <lineage>
        <taxon>Bacteria</taxon>
        <taxon>Pseudomonadati</taxon>
        <taxon>Pseudomonadota</taxon>
        <taxon>Gammaproteobacteria</taxon>
        <taxon>Pseudomonadales</taxon>
        <taxon>Marinobacteraceae</taxon>
        <taxon>Marinobacter</taxon>
    </lineage>
</organism>
<dbReference type="PANTHER" id="PTHR30441">
    <property type="entry name" value="DUF748 DOMAIN-CONTAINING PROTEIN"/>
    <property type="match status" value="1"/>
</dbReference>
<dbReference type="InterPro" id="IPR008023">
    <property type="entry name" value="DUF748"/>
</dbReference>
<proteinExistence type="predicted"/>
<evidence type="ECO:0000313" key="3">
    <source>
        <dbReference type="Proteomes" id="UP000663555"/>
    </source>
</evidence>
<name>A0ABX7MWE8_9GAMM</name>
<sequence>MAESRKQTRWGRLLLTGLAVLVLLYAIAGFFILPWWAQKTLPERLSEHLGWQGSVENVSINPFTLSVEALGLSAEDGQGEKVVGYDRLFVDLNFFQLVQGIIGFEAIQVTEPFIRVDLLEDYSINFARDWQSHNPSTEPAPTDQDIPPPRLYFGQLVVEGGELLFRDFSRQQPAEFLITPLDLNLRDLATWRREGVDSSYSLTAALGDDVIEWQGDLSVVPLASQGSLTISGLGYETIKHFLAPFVPYDLRGGVISLSADYTLAGGEVLELAASNGVLELESLALALSPDAESPALATDSFKVDGVAFDLAGREAAVGQVSITGLEAALARDESGQIDWLAPLSAGDESGPSAAEDSSTGSAAVPFRWSVQGIALTDSRVLWRDAMLQTPAELALEQISVTTGELSHQLDEPVSYQVQATLASGGGLSLDGQVTPAPFTFEGAVSVAGLALKALSPYVQQNANLTLSGGILSVDGNLDLDGQQEPLTGTFSGTAEVADLAVTMPNRKGELLTWRALRLAPIEYNVSPARLEIGTVTLSQPAMSLVRARDGGFNVAAINRGQGGSAPAAKDAGAAEGDRPDFIFRIGQFMLEEGSVDYTDRSLEPAVTTSMEQVSGSITGLSNIAPQQGKASLQGQINEVADLEFNGTIGTLGADSTSKLTLTVDGLSLPQLAPYFRRGLGYEVDSGKMNLDLDYTITGTELDANNHIVLDRLELGQPVPSDDAVDAPVALGLALLRDGDGVIELDLPVSGDLSDPSFSIREVMRSALGNLLVKTAAAPFTILGSIVDIAGFSSEELGLVSFEAGSADLARAEQEKLAALAKGLNDRSELVLNIRGGVAPEVDGERLSSDELGSLAAQRAQVVRRVLEETHGVSSDQLYLLDASNNATANEAGLVSIELTLDAR</sequence>
<dbReference type="RefSeq" id="WP_206644936.1">
    <property type="nucleotide sequence ID" value="NZ_CP071247.1"/>
</dbReference>
<dbReference type="PANTHER" id="PTHR30441:SF8">
    <property type="entry name" value="DUF748 DOMAIN-CONTAINING PROTEIN"/>
    <property type="match status" value="1"/>
</dbReference>
<dbReference type="InterPro" id="IPR052894">
    <property type="entry name" value="AsmA-related"/>
</dbReference>
<feature type="transmembrane region" description="Helical" evidence="1">
    <location>
        <begin position="12"/>
        <end position="37"/>
    </location>
</feature>
<keyword evidence="1" id="KW-0812">Transmembrane</keyword>
<keyword evidence="3" id="KW-1185">Reference proteome</keyword>
<keyword evidence="1" id="KW-1133">Transmembrane helix</keyword>
<gene>
    <name evidence="2" type="ORF">LPB19_04605</name>
</gene>
<dbReference type="EMBL" id="CP071247">
    <property type="protein sequence ID" value="QSP95699.1"/>
    <property type="molecule type" value="Genomic_DNA"/>
</dbReference>
<dbReference type="InterPro" id="IPR036737">
    <property type="entry name" value="OmpA-like_sf"/>
</dbReference>
<evidence type="ECO:0000313" key="2">
    <source>
        <dbReference type="EMBL" id="QSP95699.1"/>
    </source>
</evidence>
<accession>A0ABX7MWE8</accession>
<dbReference type="Proteomes" id="UP000663555">
    <property type="component" value="Chromosome"/>
</dbReference>
<dbReference type="Gene3D" id="3.30.1330.60">
    <property type="entry name" value="OmpA-like domain"/>
    <property type="match status" value="1"/>
</dbReference>
<reference evidence="2 3" key="1">
    <citation type="submission" date="2021-03" db="EMBL/GenBank/DDBJ databases">
        <title>Genome sequencing of Marinobacter sp. LPB0319.</title>
        <authorList>
            <person name="Kim J."/>
        </authorList>
    </citation>
    <scope>NUCLEOTIDE SEQUENCE [LARGE SCALE GENOMIC DNA]</scope>
    <source>
        <strain evidence="2 3">LPB0319</strain>
    </source>
</reference>
<dbReference type="Pfam" id="PF05359">
    <property type="entry name" value="DUF748"/>
    <property type="match status" value="2"/>
</dbReference>